<dbReference type="InterPro" id="IPR003770">
    <property type="entry name" value="MLTG-like"/>
</dbReference>
<comment type="catalytic activity">
    <reaction evidence="7">
        <text>a peptidoglycan chain = a peptidoglycan chain with N-acetyl-1,6-anhydromuramyl-[peptide] at the reducing end + a peptidoglycan chain with N-acetylglucosamine at the non-reducing end.</text>
        <dbReference type="EC" id="4.2.2.29"/>
    </reaction>
</comment>
<dbReference type="GO" id="GO:0009252">
    <property type="term" value="P:peptidoglycan biosynthetic process"/>
    <property type="evidence" value="ECO:0007669"/>
    <property type="project" value="UniProtKB-UniRule"/>
</dbReference>
<proteinExistence type="inferred from homology"/>
<comment type="caution">
    <text evidence="8">The sequence shown here is derived from an EMBL/GenBank/DDBJ whole genome shotgun (WGS) entry which is preliminary data.</text>
</comment>
<sequence>MVLAIVSFIIFLIVGVIAGGVFYGYSSLQPVEAQDENIRFIVDPGMNSKQIANRLEEKGLIRNQTSFTYYLKFKNEGQRFQAGEYEMKPGITIDKIIQKLNHGETVVDIIKFTIPEGYTLSQIADKLSQENLVNIDVLNELLVQPELFSSESIKNIPEDENLKYVLEGYLFPETYEMKSDSSEQEIIERMLLELDRKLMTLPKNWQEQLENQGITFHEMMTIASLIEREVVVDEERKTVAGVIYNRIRDKSIKLEIDATVQYALDEPKERLLYEDLEIESPYNTYYVEGLPPGPIASPSILSIEAALYPEETSYYYYVTKKDGSQEHLFAETYEGHLQNIKKSKQTAQN</sequence>
<dbReference type="GO" id="GO:0008932">
    <property type="term" value="F:lytic endotransglycosylase activity"/>
    <property type="evidence" value="ECO:0007669"/>
    <property type="project" value="UniProtKB-UniRule"/>
</dbReference>
<keyword evidence="4 7" id="KW-0472">Membrane</keyword>
<accession>A0A6N9Q4D5</accession>
<dbReference type="Proteomes" id="UP000448943">
    <property type="component" value="Unassembled WGS sequence"/>
</dbReference>
<evidence type="ECO:0000256" key="7">
    <source>
        <dbReference type="HAMAP-Rule" id="MF_02065"/>
    </source>
</evidence>
<dbReference type="OrthoDB" id="9814591at2"/>
<evidence type="ECO:0000256" key="5">
    <source>
        <dbReference type="ARBA" id="ARBA00023239"/>
    </source>
</evidence>
<dbReference type="AlphaFoldDB" id="A0A6N9Q4D5"/>
<evidence type="ECO:0000256" key="4">
    <source>
        <dbReference type="ARBA" id="ARBA00023136"/>
    </source>
</evidence>
<dbReference type="HAMAP" id="MF_02065">
    <property type="entry name" value="MltG"/>
    <property type="match status" value="1"/>
</dbReference>
<evidence type="ECO:0000256" key="3">
    <source>
        <dbReference type="ARBA" id="ARBA00022989"/>
    </source>
</evidence>
<evidence type="ECO:0000313" key="8">
    <source>
        <dbReference type="EMBL" id="NBI29715.1"/>
    </source>
</evidence>
<comment type="function">
    <text evidence="7">Functions as a peptidoglycan terminase that cleaves nascent peptidoglycan strands endolytically to terminate their elongation.</text>
</comment>
<dbReference type="Gene3D" id="3.30.160.60">
    <property type="entry name" value="Classic Zinc Finger"/>
    <property type="match status" value="1"/>
</dbReference>
<keyword evidence="2 7" id="KW-0812">Transmembrane</keyword>
<comment type="similarity">
    <text evidence="7">Belongs to the transglycosylase MltG family.</text>
</comment>
<keyword evidence="6 7" id="KW-0961">Cell wall biogenesis/degradation</keyword>
<dbReference type="EC" id="4.2.2.29" evidence="7"/>
<evidence type="ECO:0000256" key="2">
    <source>
        <dbReference type="ARBA" id="ARBA00022692"/>
    </source>
</evidence>
<dbReference type="NCBIfam" id="TIGR00247">
    <property type="entry name" value="endolytic transglycosylase MltG"/>
    <property type="match status" value="1"/>
</dbReference>
<gene>
    <name evidence="7 8" type="primary">mltG</name>
    <name evidence="8" type="ORF">ERL59_12180</name>
</gene>
<dbReference type="CDD" id="cd08010">
    <property type="entry name" value="MltG_like"/>
    <property type="match status" value="1"/>
</dbReference>
<evidence type="ECO:0000256" key="1">
    <source>
        <dbReference type="ARBA" id="ARBA00022475"/>
    </source>
</evidence>
<feature type="site" description="Important for catalytic activity" evidence="7">
    <location>
        <position position="229"/>
    </location>
</feature>
<reference evidence="8 9" key="1">
    <citation type="submission" date="2019-01" db="EMBL/GenBank/DDBJ databases">
        <title>Chengkuizengella sp. nov., isolated from deep-sea sediment of East Pacific Ocean.</title>
        <authorList>
            <person name="Yang J."/>
            <person name="Lai Q."/>
            <person name="Shao Z."/>
        </authorList>
    </citation>
    <scope>NUCLEOTIDE SEQUENCE [LARGE SCALE GENOMIC DNA]</scope>
    <source>
        <strain evidence="8 9">YPA3-1-1</strain>
    </source>
</reference>
<dbReference type="Pfam" id="PF02618">
    <property type="entry name" value="YceG"/>
    <property type="match status" value="1"/>
</dbReference>
<name>A0A6N9Q4D5_9BACL</name>
<keyword evidence="3 7" id="KW-1133">Transmembrane helix</keyword>
<dbReference type="GO" id="GO:0005886">
    <property type="term" value="C:plasma membrane"/>
    <property type="evidence" value="ECO:0007669"/>
    <property type="project" value="UniProtKB-UniRule"/>
</dbReference>
<evidence type="ECO:0000256" key="6">
    <source>
        <dbReference type="ARBA" id="ARBA00023316"/>
    </source>
</evidence>
<keyword evidence="9" id="KW-1185">Reference proteome</keyword>
<dbReference type="GO" id="GO:0071555">
    <property type="term" value="P:cell wall organization"/>
    <property type="evidence" value="ECO:0007669"/>
    <property type="project" value="UniProtKB-KW"/>
</dbReference>
<evidence type="ECO:0000313" key="9">
    <source>
        <dbReference type="Proteomes" id="UP000448943"/>
    </source>
</evidence>
<keyword evidence="5 7" id="KW-0456">Lyase</keyword>
<organism evidence="8 9">
    <name type="scientific">Chengkuizengella marina</name>
    <dbReference type="NCBI Taxonomy" id="2507566"/>
    <lineage>
        <taxon>Bacteria</taxon>
        <taxon>Bacillati</taxon>
        <taxon>Bacillota</taxon>
        <taxon>Bacilli</taxon>
        <taxon>Bacillales</taxon>
        <taxon>Paenibacillaceae</taxon>
        <taxon>Chengkuizengella</taxon>
    </lineage>
</organism>
<keyword evidence="1 7" id="KW-1003">Cell membrane</keyword>
<protein>
    <recommendedName>
        <fullName evidence="7">Endolytic murein transglycosylase</fullName>
        <ecNumber evidence="7">4.2.2.29</ecNumber>
    </recommendedName>
    <alternativeName>
        <fullName evidence="7">Peptidoglycan lytic transglycosylase</fullName>
    </alternativeName>
    <alternativeName>
        <fullName evidence="7">Peptidoglycan polymerization terminase</fullName>
    </alternativeName>
</protein>
<dbReference type="EMBL" id="SIJB01000027">
    <property type="protein sequence ID" value="NBI29715.1"/>
    <property type="molecule type" value="Genomic_DNA"/>
</dbReference>
<dbReference type="PANTHER" id="PTHR30518:SF2">
    <property type="entry name" value="ENDOLYTIC MUREIN TRANSGLYCOSYLASE"/>
    <property type="match status" value="1"/>
</dbReference>
<dbReference type="Gene3D" id="3.30.1490.480">
    <property type="entry name" value="Endolytic murein transglycosylase"/>
    <property type="match status" value="2"/>
</dbReference>
<dbReference type="PANTHER" id="PTHR30518">
    <property type="entry name" value="ENDOLYTIC MUREIN TRANSGLYCOSYLASE"/>
    <property type="match status" value="1"/>
</dbReference>